<reference evidence="1 2" key="1">
    <citation type="journal article" date="2020" name="ISME J.">
        <title>Comparative genomics reveals insights into cyanobacterial evolution and habitat adaptation.</title>
        <authorList>
            <person name="Chen M.Y."/>
            <person name="Teng W.K."/>
            <person name="Zhao L."/>
            <person name="Hu C.X."/>
            <person name="Zhou Y.K."/>
            <person name="Han B.P."/>
            <person name="Song L.R."/>
            <person name="Shu W.S."/>
        </authorList>
    </citation>
    <scope>NUCLEOTIDE SEQUENCE [LARGE SCALE GENOMIC DNA]</scope>
    <source>
        <strain evidence="1 2">FACHB-159</strain>
    </source>
</reference>
<dbReference type="Proteomes" id="UP000637383">
    <property type="component" value="Unassembled WGS sequence"/>
</dbReference>
<evidence type="ECO:0000313" key="1">
    <source>
        <dbReference type="EMBL" id="MBD2734201.1"/>
    </source>
</evidence>
<proteinExistence type="predicted"/>
<evidence type="ECO:0000313" key="2">
    <source>
        <dbReference type="Proteomes" id="UP000637383"/>
    </source>
</evidence>
<accession>A0ABR8K5U1</accession>
<name>A0ABR8K5U1_9NOSO</name>
<keyword evidence="2" id="KW-1185">Reference proteome</keyword>
<comment type="caution">
    <text evidence="1">The sequence shown here is derived from an EMBL/GenBank/DDBJ whole genome shotgun (WGS) entry which is preliminary data.</text>
</comment>
<protein>
    <recommendedName>
        <fullName evidence="3">Transposase</fullName>
    </recommendedName>
</protein>
<evidence type="ECO:0008006" key="3">
    <source>
        <dbReference type="Google" id="ProtNLM"/>
    </source>
</evidence>
<organism evidence="1 2">
    <name type="scientific">Nostoc paludosum FACHB-159</name>
    <dbReference type="NCBI Taxonomy" id="2692908"/>
    <lineage>
        <taxon>Bacteria</taxon>
        <taxon>Bacillati</taxon>
        <taxon>Cyanobacteriota</taxon>
        <taxon>Cyanophyceae</taxon>
        <taxon>Nostocales</taxon>
        <taxon>Nostocaceae</taxon>
        <taxon>Nostoc</taxon>
    </lineage>
</organism>
<sequence>MHETLISHGSSMIWCLTNTPLVGASGCLPILELQYTQSPSNGLRIPCTCMCLNHLAQECPQQSATTRDSIVRWLLAKDLKRLQLLQPKELEVAKQAMEYRWKILHQRYLGISPEGAYRNLITRLGSLVSAHSQIQTWVASSRARQSSFIDVLQHLIKLDLRHLKTTLGMDVLRCKTPSMVRKEIYVYLLAYNLLRSLMWSAGTTYWSLD</sequence>
<dbReference type="EMBL" id="JACJTU010000007">
    <property type="protein sequence ID" value="MBD2734201.1"/>
    <property type="molecule type" value="Genomic_DNA"/>
</dbReference>
<gene>
    <name evidence="1" type="ORF">H6H03_09770</name>
</gene>